<accession>S8CTZ6</accession>
<keyword evidence="1" id="KW-1133">Transmembrane helix</keyword>
<dbReference type="Proteomes" id="UP000015453">
    <property type="component" value="Unassembled WGS sequence"/>
</dbReference>
<keyword evidence="3" id="KW-1185">Reference proteome</keyword>
<protein>
    <submittedName>
        <fullName evidence="2">Uncharacterized protein</fullName>
    </submittedName>
</protein>
<dbReference type="AlphaFoldDB" id="S8CTZ6"/>
<sequence>MSPAGSATIVAETAPSFSCSLELAKAPASTVVFVTVPPTETCSVSSRGGSSSALSFSSGFLRVVVVGIFAEAALPPVMNTARMRRSLSGSACNTSAIWIVSPGISPLLLVVAFGVVFFGSVSSYCFRSSLQGFPSLNMEKLAVAAQNASTWRKLS</sequence>
<evidence type="ECO:0000313" key="3">
    <source>
        <dbReference type="Proteomes" id="UP000015453"/>
    </source>
</evidence>
<proteinExistence type="predicted"/>
<reference evidence="2 3" key="1">
    <citation type="journal article" date="2013" name="BMC Genomics">
        <title>The miniature genome of a carnivorous plant Genlisea aurea contains a low number of genes and short non-coding sequences.</title>
        <authorList>
            <person name="Leushkin E.V."/>
            <person name="Sutormin R.A."/>
            <person name="Nabieva E.R."/>
            <person name="Penin A.A."/>
            <person name="Kondrashov A.S."/>
            <person name="Logacheva M.D."/>
        </authorList>
    </citation>
    <scope>NUCLEOTIDE SEQUENCE [LARGE SCALE GENOMIC DNA]</scope>
</reference>
<feature type="transmembrane region" description="Helical" evidence="1">
    <location>
        <begin position="95"/>
        <end position="119"/>
    </location>
</feature>
<evidence type="ECO:0000256" key="1">
    <source>
        <dbReference type="SAM" id="Phobius"/>
    </source>
</evidence>
<keyword evidence="1" id="KW-0812">Transmembrane</keyword>
<keyword evidence="1" id="KW-0472">Membrane</keyword>
<gene>
    <name evidence="2" type="ORF">M569_03960</name>
</gene>
<feature type="transmembrane region" description="Helical" evidence="1">
    <location>
        <begin position="53"/>
        <end position="74"/>
    </location>
</feature>
<dbReference type="EMBL" id="AUSU01001537">
    <property type="protein sequence ID" value="EPS70799.1"/>
    <property type="molecule type" value="Genomic_DNA"/>
</dbReference>
<comment type="caution">
    <text evidence="2">The sequence shown here is derived from an EMBL/GenBank/DDBJ whole genome shotgun (WGS) entry which is preliminary data.</text>
</comment>
<evidence type="ECO:0000313" key="2">
    <source>
        <dbReference type="EMBL" id="EPS70799.1"/>
    </source>
</evidence>
<name>S8CTZ6_9LAMI</name>
<organism evidence="2 3">
    <name type="scientific">Genlisea aurea</name>
    <dbReference type="NCBI Taxonomy" id="192259"/>
    <lineage>
        <taxon>Eukaryota</taxon>
        <taxon>Viridiplantae</taxon>
        <taxon>Streptophyta</taxon>
        <taxon>Embryophyta</taxon>
        <taxon>Tracheophyta</taxon>
        <taxon>Spermatophyta</taxon>
        <taxon>Magnoliopsida</taxon>
        <taxon>eudicotyledons</taxon>
        <taxon>Gunneridae</taxon>
        <taxon>Pentapetalae</taxon>
        <taxon>asterids</taxon>
        <taxon>lamiids</taxon>
        <taxon>Lamiales</taxon>
        <taxon>Lentibulariaceae</taxon>
        <taxon>Genlisea</taxon>
    </lineage>
</organism>